<dbReference type="Gene3D" id="1.25.10.10">
    <property type="entry name" value="Leucine-rich Repeat Variant"/>
    <property type="match status" value="1"/>
</dbReference>
<dbReference type="AlphaFoldDB" id="A0A4U5NGQ5"/>
<proteinExistence type="predicted"/>
<evidence type="ECO:0000313" key="2">
    <source>
        <dbReference type="EMBL" id="TKR81890.1"/>
    </source>
</evidence>
<name>A0A4U5NGQ5_STECR</name>
<gene>
    <name evidence="2" type="ORF">L596_015690</name>
</gene>
<keyword evidence="3" id="KW-1185">Reference proteome</keyword>
<evidence type="ECO:0000313" key="3">
    <source>
        <dbReference type="Proteomes" id="UP000298663"/>
    </source>
</evidence>
<dbReference type="EMBL" id="AZBU02000004">
    <property type="protein sequence ID" value="TKR81890.1"/>
    <property type="molecule type" value="Genomic_DNA"/>
</dbReference>
<dbReference type="STRING" id="34508.A0A4U5NGQ5"/>
<dbReference type="Proteomes" id="UP000298663">
    <property type="component" value="Unassembled WGS sequence"/>
</dbReference>
<dbReference type="OrthoDB" id="543373at2759"/>
<dbReference type="Pfam" id="PF25780">
    <property type="entry name" value="TPR_IPO5"/>
    <property type="match status" value="1"/>
</dbReference>
<accession>A0A4U5NGQ5</accession>
<comment type="caution">
    <text evidence="2">The sequence shown here is derived from an EMBL/GenBank/DDBJ whole genome shotgun (WGS) entry which is preliminary data.</text>
</comment>
<dbReference type="SUPFAM" id="SSF48371">
    <property type="entry name" value="ARM repeat"/>
    <property type="match status" value="1"/>
</dbReference>
<dbReference type="InterPro" id="IPR011989">
    <property type="entry name" value="ARM-like"/>
</dbReference>
<sequence>MLRQANRSMCLVYLRRIISSEYEELWQQWGTQESEAFCIKIIESSMHEKQPVLRKRLADVVAEIARNTIDDNTGKQTWNGVIQFLEFCMSVNSVELREFAMQLLENVPNLFGTTYALTSQDQFIPGIKQMFQGSLLYAADAGVRTAAVRAFVAFVVDNEDDDKLVHAMSELIPAVIQVSINLSSVHPRC</sequence>
<feature type="domain" description="IPO4/5-like TPR repeats" evidence="1">
    <location>
        <begin position="50"/>
        <end position="179"/>
    </location>
</feature>
<reference evidence="2 3" key="2">
    <citation type="journal article" date="2019" name="G3 (Bethesda)">
        <title>Hybrid Assembly of the Genome of the Entomopathogenic Nematode Steinernema carpocapsae Identifies the X-Chromosome.</title>
        <authorList>
            <person name="Serra L."/>
            <person name="Macchietto M."/>
            <person name="Macias-Munoz A."/>
            <person name="McGill C.J."/>
            <person name="Rodriguez I.M."/>
            <person name="Rodriguez B."/>
            <person name="Murad R."/>
            <person name="Mortazavi A."/>
        </authorList>
    </citation>
    <scope>NUCLEOTIDE SEQUENCE [LARGE SCALE GENOMIC DNA]</scope>
    <source>
        <strain evidence="2 3">ALL</strain>
    </source>
</reference>
<dbReference type="InterPro" id="IPR057672">
    <property type="entry name" value="TPR_IPO4/5"/>
</dbReference>
<reference evidence="2 3" key="1">
    <citation type="journal article" date="2015" name="Genome Biol.">
        <title>Comparative genomics of Steinernema reveals deeply conserved gene regulatory networks.</title>
        <authorList>
            <person name="Dillman A.R."/>
            <person name="Macchietto M."/>
            <person name="Porter C.F."/>
            <person name="Rogers A."/>
            <person name="Williams B."/>
            <person name="Antoshechkin I."/>
            <person name="Lee M.M."/>
            <person name="Goodwin Z."/>
            <person name="Lu X."/>
            <person name="Lewis E.E."/>
            <person name="Goodrich-Blair H."/>
            <person name="Stock S.P."/>
            <person name="Adams B.J."/>
            <person name="Sternberg P.W."/>
            <person name="Mortazavi A."/>
        </authorList>
    </citation>
    <scope>NUCLEOTIDE SEQUENCE [LARGE SCALE GENOMIC DNA]</scope>
    <source>
        <strain evidence="2 3">ALL</strain>
    </source>
</reference>
<organism evidence="2 3">
    <name type="scientific">Steinernema carpocapsae</name>
    <name type="common">Entomopathogenic nematode</name>
    <dbReference type="NCBI Taxonomy" id="34508"/>
    <lineage>
        <taxon>Eukaryota</taxon>
        <taxon>Metazoa</taxon>
        <taxon>Ecdysozoa</taxon>
        <taxon>Nematoda</taxon>
        <taxon>Chromadorea</taxon>
        <taxon>Rhabditida</taxon>
        <taxon>Tylenchina</taxon>
        <taxon>Panagrolaimomorpha</taxon>
        <taxon>Strongyloidoidea</taxon>
        <taxon>Steinernematidae</taxon>
        <taxon>Steinernema</taxon>
    </lineage>
</organism>
<protein>
    <recommendedName>
        <fullName evidence="1">IPO4/5-like TPR repeats domain-containing protein</fullName>
    </recommendedName>
</protein>
<dbReference type="InterPro" id="IPR016024">
    <property type="entry name" value="ARM-type_fold"/>
</dbReference>
<evidence type="ECO:0000259" key="1">
    <source>
        <dbReference type="Pfam" id="PF25780"/>
    </source>
</evidence>